<dbReference type="InterPro" id="IPR050640">
    <property type="entry name" value="Bact_2-comp_sensor_kinase"/>
</dbReference>
<feature type="domain" description="Signal transduction histidine kinase internal region" evidence="2">
    <location>
        <begin position="153"/>
        <end position="231"/>
    </location>
</feature>
<dbReference type="Gene3D" id="3.30.565.10">
    <property type="entry name" value="Histidine kinase-like ATPase, C-terminal domain"/>
    <property type="match status" value="1"/>
</dbReference>
<feature type="transmembrane region" description="Helical" evidence="1">
    <location>
        <begin position="20"/>
        <end position="36"/>
    </location>
</feature>
<evidence type="ECO:0000256" key="1">
    <source>
        <dbReference type="SAM" id="Phobius"/>
    </source>
</evidence>
<name>A0A4R5DGH4_9BACT</name>
<feature type="transmembrane region" description="Helical" evidence="1">
    <location>
        <begin position="112"/>
        <end position="132"/>
    </location>
</feature>
<dbReference type="GO" id="GO:0000155">
    <property type="term" value="F:phosphorelay sensor kinase activity"/>
    <property type="evidence" value="ECO:0007669"/>
    <property type="project" value="InterPro"/>
</dbReference>
<protein>
    <submittedName>
        <fullName evidence="3">GHKL domain-containing protein</fullName>
    </submittedName>
</protein>
<reference evidence="3 4" key="1">
    <citation type="submission" date="2019-03" db="EMBL/GenBank/DDBJ databases">
        <title>Dyadobacter AR-3-6 sp. nov., isolated from arctic soil.</title>
        <authorList>
            <person name="Chaudhary D.K."/>
        </authorList>
    </citation>
    <scope>NUCLEOTIDE SEQUENCE [LARGE SCALE GENOMIC DNA]</scope>
    <source>
        <strain evidence="3 4">AR-3-6</strain>
    </source>
</reference>
<evidence type="ECO:0000313" key="3">
    <source>
        <dbReference type="EMBL" id="TDE11030.1"/>
    </source>
</evidence>
<evidence type="ECO:0000259" key="2">
    <source>
        <dbReference type="Pfam" id="PF06580"/>
    </source>
</evidence>
<dbReference type="Proteomes" id="UP000294850">
    <property type="component" value="Unassembled WGS sequence"/>
</dbReference>
<dbReference type="OrthoDB" id="9792992at2"/>
<proteinExistence type="predicted"/>
<organism evidence="3 4">
    <name type="scientific">Dyadobacter psychrotolerans</name>
    <dbReference type="NCBI Taxonomy" id="2541721"/>
    <lineage>
        <taxon>Bacteria</taxon>
        <taxon>Pseudomonadati</taxon>
        <taxon>Bacteroidota</taxon>
        <taxon>Cytophagia</taxon>
        <taxon>Cytophagales</taxon>
        <taxon>Spirosomataceae</taxon>
        <taxon>Dyadobacter</taxon>
    </lineage>
</organism>
<keyword evidence="1" id="KW-0472">Membrane</keyword>
<accession>A0A4R5DGH4</accession>
<feature type="transmembrane region" description="Helical" evidence="1">
    <location>
        <begin position="76"/>
        <end position="100"/>
    </location>
</feature>
<gene>
    <name evidence="3" type="ORF">E0F88_26390</name>
</gene>
<dbReference type="EMBL" id="SMFL01000013">
    <property type="protein sequence ID" value="TDE11030.1"/>
    <property type="molecule type" value="Genomic_DNA"/>
</dbReference>
<feature type="transmembrane region" description="Helical" evidence="1">
    <location>
        <begin position="42"/>
        <end position="64"/>
    </location>
</feature>
<dbReference type="RefSeq" id="WP_131961291.1">
    <property type="nucleotide sequence ID" value="NZ_SMFL01000013.1"/>
</dbReference>
<dbReference type="AlphaFoldDB" id="A0A4R5DGH4"/>
<keyword evidence="4" id="KW-1185">Reference proteome</keyword>
<dbReference type="GO" id="GO:0016020">
    <property type="term" value="C:membrane"/>
    <property type="evidence" value="ECO:0007669"/>
    <property type="project" value="InterPro"/>
</dbReference>
<keyword evidence="1" id="KW-0812">Transmembrane</keyword>
<comment type="caution">
    <text evidence="3">The sequence shown here is derived from an EMBL/GenBank/DDBJ whole genome shotgun (WGS) entry which is preliminary data.</text>
</comment>
<keyword evidence="1" id="KW-1133">Transmembrane helix</keyword>
<dbReference type="Pfam" id="PF06580">
    <property type="entry name" value="His_kinase"/>
    <property type="match status" value="1"/>
</dbReference>
<dbReference type="InterPro" id="IPR036890">
    <property type="entry name" value="HATPase_C_sf"/>
</dbReference>
<dbReference type="PANTHER" id="PTHR34220:SF7">
    <property type="entry name" value="SENSOR HISTIDINE KINASE YPDA"/>
    <property type="match status" value="1"/>
</dbReference>
<dbReference type="PANTHER" id="PTHR34220">
    <property type="entry name" value="SENSOR HISTIDINE KINASE YPDA"/>
    <property type="match status" value="1"/>
</dbReference>
<sequence length="344" mass="39318">MKLPEIHIEAFFEKGRRAHLFFCLALLVLMVFILSVSQKWKYAPGAILIYSFILGGIYTGRWLCRKWLMNSKWGGLITMLIVVLLGYCIIGLGAYVYFFVPDLPLNHMIESAINITACSFALIFIGFFIAVIRSAIREKMNGLVLAEQKKGSELSLLRSQVSPHFLFNTLNNMYSLSINRPSQMPDLLLKLSELLRYSVYEADQPLVQLKDELEYIRNYIALENIRSADRLSLTINLADARVNVKIAPMLLIVFIENAFKHARNTLENEIQLVVNCKLVNENIYFEVVNTYIDNGAKDSTDKRSSGFGIANVTKRLELLYPGDYELKQTHSTNQFKVELILKAR</sequence>
<dbReference type="InterPro" id="IPR010559">
    <property type="entry name" value="Sig_transdc_His_kin_internal"/>
</dbReference>
<evidence type="ECO:0000313" key="4">
    <source>
        <dbReference type="Proteomes" id="UP000294850"/>
    </source>
</evidence>